<keyword evidence="2" id="KW-1185">Reference proteome</keyword>
<evidence type="ECO:0000313" key="1">
    <source>
        <dbReference type="EMBL" id="CAH1388938.1"/>
    </source>
</evidence>
<proteinExistence type="predicted"/>
<protein>
    <submittedName>
        <fullName evidence="1">Uncharacterized protein</fullName>
    </submittedName>
</protein>
<dbReference type="Proteomes" id="UP001152798">
    <property type="component" value="Chromosome 1"/>
</dbReference>
<reference evidence="1" key="1">
    <citation type="submission" date="2022-01" db="EMBL/GenBank/DDBJ databases">
        <authorList>
            <person name="King R."/>
        </authorList>
    </citation>
    <scope>NUCLEOTIDE SEQUENCE</scope>
</reference>
<evidence type="ECO:0000313" key="2">
    <source>
        <dbReference type="Proteomes" id="UP001152798"/>
    </source>
</evidence>
<sequence length="90" mass="10455">MNTRLLQLENLVTPEEHTIRENGLGLSGESRMEFPYWPSKSQAVIFNSSEIFKTSLNLQRSSWVWGFPGHMPISQCPWKSQTRVELIFKT</sequence>
<organism evidence="1 2">
    <name type="scientific">Nezara viridula</name>
    <name type="common">Southern green stink bug</name>
    <name type="synonym">Cimex viridulus</name>
    <dbReference type="NCBI Taxonomy" id="85310"/>
    <lineage>
        <taxon>Eukaryota</taxon>
        <taxon>Metazoa</taxon>
        <taxon>Ecdysozoa</taxon>
        <taxon>Arthropoda</taxon>
        <taxon>Hexapoda</taxon>
        <taxon>Insecta</taxon>
        <taxon>Pterygota</taxon>
        <taxon>Neoptera</taxon>
        <taxon>Paraneoptera</taxon>
        <taxon>Hemiptera</taxon>
        <taxon>Heteroptera</taxon>
        <taxon>Panheteroptera</taxon>
        <taxon>Pentatomomorpha</taxon>
        <taxon>Pentatomoidea</taxon>
        <taxon>Pentatomidae</taxon>
        <taxon>Pentatominae</taxon>
        <taxon>Nezara</taxon>
    </lineage>
</organism>
<dbReference type="AlphaFoldDB" id="A0A9P0E2J3"/>
<gene>
    <name evidence="1" type="ORF">NEZAVI_LOCUS439</name>
</gene>
<dbReference type="EMBL" id="OV725077">
    <property type="protein sequence ID" value="CAH1388938.1"/>
    <property type="molecule type" value="Genomic_DNA"/>
</dbReference>
<accession>A0A9P0E2J3</accession>
<name>A0A9P0E2J3_NEZVI</name>